<dbReference type="Pfam" id="PF19553">
    <property type="entry name" value="DUF6076"/>
    <property type="match status" value="1"/>
</dbReference>
<keyword evidence="2" id="KW-1185">Reference proteome</keyword>
<protein>
    <submittedName>
        <fullName evidence="1">Uncharacterized protein</fullName>
    </submittedName>
</protein>
<dbReference type="Proteomes" id="UP000660861">
    <property type="component" value="Unassembled WGS sequence"/>
</dbReference>
<organism evidence="1 2">
    <name type="scientific">Zongyangia hominis</name>
    <dbReference type="NCBI Taxonomy" id="2763677"/>
    <lineage>
        <taxon>Bacteria</taxon>
        <taxon>Bacillati</taxon>
        <taxon>Bacillota</taxon>
        <taxon>Clostridia</taxon>
        <taxon>Eubacteriales</taxon>
        <taxon>Oscillospiraceae</taxon>
        <taxon>Zongyangia</taxon>
    </lineage>
</organism>
<evidence type="ECO:0000313" key="1">
    <source>
        <dbReference type="EMBL" id="MBC8570028.1"/>
    </source>
</evidence>
<accession>A0A926EA59</accession>
<name>A0A926EA59_9FIRM</name>
<proteinExistence type="predicted"/>
<dbReference type="EMBL" id="JACRTC010000002">
    <property type="protein sequence ID" value="MBC8570028.1"/>
    <property type="molecule type" value="Genomic_DNA"/>
</dbReference>
<sequence length="375" mass="41941">MAQELISHKVLSLDFWQDTVTYAGSVMPTGTIGCAVLNISDETITRLDAPCMILNQLLTGFSAKNVDMQLLPKAQEAGQAIIHALHDVPPFSHLNRNQFEDYLMQAFSEKAFTELNEYLQLSMEQQALSGVMGTQPLAALLIRVIPVLGHLSYSLRHYKMTLTAFAEFLQENAEIRTPVGYAAAFGQFFNENATLEEINPSWMALTNATVQYVPAIRPGNSEAQLVKRMHFVSFVGMFRADLFEGLCVGHAPRKCAVCGKWFLTTDARHTKYCSGYAPNDKRGRTCRQVGNLRGREQRELAADHPIRKIYTKRFNTITQYLGRGTLDEQTAAVMKVLAKSKLEKALQDNDYAQGSYATEMEQTALLAEAKANRKQ</sequence>
<dbReference type="AlphaFoldDB" id="A0A926EA59"/>
<dbReference type="InterPro" id="IPR045722">
    <property type="entry name" value="DUF6076"/>
</dbReference>
<reference evidence="1" key="1">
    <citation type="submission" date="2020-08" db="EMBL/GenBank/DDBJ databases">
        <title>Genome public.</title>
        <authorList>
            <person name="Liu C."/>
            <person name="Sun Q."/>
        </authorList>
    </citation>
    <scope>NUCLEOTIDE SEQUENCE</scope>
    <source>
        <strain evidence="1">NSJ-54</strain>
    </source>
</reference>
<evidence type="ECO:0000313" key="2">
    <source>
        <dbReference type="Proteomes" id="UP000660861"/>
    </source>
</evidence>
<comment type="caution">
    <text evidence="1">The sequence shown here is derived from an EMBL/GenBank/DDBJ whole genome shotgun (WGS) entry which is preliminary data.</text>
</comment>
<gene>
    <name evidence="1" type="ORF">H8709_04215</name>
</gene>
<dbReference type="RefSeq" id="WP_262397127.1">
    <property type="nucleotide sequence ID" value="NZ_JACRTC010000002.1"/>
</dbReference>